<name>A0A1L4BT72_9GAMM</name>
<protein>
    <recommendedName>
        <fullName evidence="4">FUSC family protein</fullName>
    </recommendedName>
</protein>
<feature type="transmembrane region" description="Helical" evidence="1">
    <location>
        <begin position="146"/>
        <end position="165"/>
    </location>
</feature>
<gene>
    <name evidence="2" type="ORF">F7310_06580</name>
</gene>
<organism evidence="2 3">
    <name type="scientific">Francisella uliginis</name>
    <dbReference type="NCBI Taxonomy" id="573570"/>
    <lineage>
        <taxon>Bacteria</taxon>
        <taxon>Pseudomonadati</taxon>
        <taxon>Pseudomonadota</taxon>
        <taxon>Gammaproteobacteria</taxon>
        <taxon>Thiotrichales</taxon>
        <taxon>Francisellaceae</taxon>
        <taxon>Francisella</taxon>
    </lineage>
</organism>
<keyword evidence="1" id="KW-0472">Membrane</keyword>
<dbReference type="Proteomes" id="UP000184222">
    <property type="component" value="Chromosome"/>
</dbReference>
<keyword evidence="3" id="KW-1185">Reference proteome</keyword>
<proteinExistence type="predicted"/>
<sequence>MLLRLNEIYHKYTDQDPTRIFRNAALKSALILFAFLTITIFLEVNKNVIILGILFIANMTAAILTGSIESKKKAFFLYVFFSVIAINASPYVHVILDKNILLFLPIIFVAFWMRRFGEAFLIFPVMLVIMMSICFFRFPLEADKHIEFTLTAFLIVIAFYILIISQYKVMTYSEMQIIIDSFFKTFNKSYIEEFENVKYRNFTKAKIMRFSQEKMKTITSLQNHGLMSLKRSDHERWRYFCHNIILLNRLFEKFILGYKKISLKYMSLAFNETKQEQALISKLEGLFKETIVLTNYVVYDEKILDRKISKVVALQSDFKNVYTSKYLDNRDKTKLLFDSILLLENMLIGLQNIKEAYFEIIENQV</sequence>
<feature type="transmembrane region" description="Helical" evidence="1">
    <location>
        <begin position="20"/>
        <end position="42"/>
    </location>
</feature>
<evidence type="ECO:0000256" key="1">
    <source>
        <dbReference type="SAM" id="Phobius"/>
    </source>
</evidence>
<feature type="transmembrane region" description="Helical" evidence="1">
    <location>
        <begin position="75"/>
        <end position="92"/>
    </location>
</feature>
<evidence type="ECO:0000313" key="3">
    <source>
        <dbReference type="Proteomes" id="UP000184222"/>
    </source>
</evidence>
<dbReference type="EMBL" id="CP016796">
    <property type="protein sequence ID" value="API87042.1"/>
    <property type="molecule type" value="Genomic_DNA"/>
</dbReference>
<keyword evidence="1" id="KW-1133">Transmembrane helix</keyword>
<dbReference type="KEGG" id="frx:F7310_06580"/>
<reference evidence="2 3" key="1">
    <citation type="journal article" date="2016" name="Appl. Environ. Microbiol.">
        <title>Whole genome relationships among Francisella bacteria of diverse origin define new species and provide specific regions for detection.</title>
        <authorList>
            <person name="Challacombe J.F."/>
            <person name="Petersen J.M."/>
            <person name="Gallegos-Graves V."/>
            <person name="Hodge D."/>
            <person name="Pillai S."/>
            <person name="Kuske C.R."/>
        </authorList>
    </citation>
    <scope>NUCLEOTIDE SEQUENCE [LARGE SCALE GENOMIC DNA]</scope>
    <source>
        <strain evidence="3">TX07-7310</strain>
    </source>
</reference>
<dbReference type="STRING" id="573570.F7310_06580"/>
<dbReference type="OrthoDB" id="5603548at2"/>
<dbReference type="AlphaFoldDB" id="A0A1L4BT72"/>
<evidence type="ECO:0008006" key="4">
    <source>
        <dbReference type="Google" id="ProtNLM"/>
    </source>
</evidence>
<feature type="transmembrane region" description="Helical" evidence="1">
    <location>
        <begin position="48"/>
        <end position="68"/>
    </location>
</feature>
<evidence type="ECO:0000313" key="2">
    <source>
        <dbReference type="EMBL" id="API87042.1"/>
    </source>
</evidence>
<keyword evidence="1" id="KW-0812">Transmembrane</keyword>
<accession>A0A1L4BT72</accession>
<dbReference type="RefSeq" id="WP_072712687.1">
    <property type="nucleotide sequence ID" value="NZ_CP016796.1"/>
</dbReference>
<feature type="transmembrane region" description="Helical" evidence="1">
    <location>
        <begin position="120"/>
        <end position="140"/>
    </location>
</feature>